<keyword evidence="2" id="KW-1133">Transmembrane helix</keyword>
<dbReference type="AlphaFoldDB" id="A0A182SEL9"/>
<dbReference type="EnsemblMetazoa" id="AMAM005222-RA">
    <property type="protein sequence ID" value="AMAM005222-PA"/>
    <property type="gene ID" value="AMAM005222"/>
</dbReference>
<feature type="region of interest" description="Disordered" evidence="1">
    <location>
        <begin position="382"/>
        <end position="430"/>
    </location>
</feature>
<feature type="compositionally biased region" description="Low complexity" evidence="1">
    <location>
        <begin position="565"/>
        <end position="574"/>
    </location>
</feature>
<keyword evidence="2" id="KW-0472">Membrane</keyword>
<keyword evidence="2" id="KW-0812">Transmembrane</keyword>
<dbReference type="VEuPathDB" id="VectorBase:AMAM005222"/>
<organism evidence="3 4">
    <name type="scientific">Anopheles maculatus</name>
    <dbReference type="NCBI Taxonomy" id="74869"/>
    <lineage>
        <taxon>Eukaryota</taxon>
        <taxon>Metazoa</taxon>
        <taxon>Ecdysozoa</taxon>
        <taxon>Arthropoda</taxon>
        <taxon>Hexapoda</taxon>
        <taxon>Insecta</taxon>
        <taxon>Pterygota</taxon>
        <taxon>Neoptera</taxon>
        <taxon>Endopterygota</taxon>
        <taxon>Diptera</taxon>
        <taxon>Nematocera</taxon>
        <taxon>Culicoidea</taxon>
        <taxon>Culicidae</taxon>
        <taxon>Anophelinae</taxon>
        <taxon>Anopheles</taxon>
        <taxon>Anopheles maculatus group</taxon>
    </lineage>
</organism>
<feature type="region of interest" description="Disordered" evidence="1">
    <location>
        <begin position="603"/>
        <end position="632"/>
    </location>
</feature>
<evidence type="ECO:0000313" key="3">
    <source>
        <dbReference type="EnsemblMetazoa" id="AMAM005222-PA"/>
    </source>
</evidence>
<feature type="compositionally biased region" description="Gly residues" evidence="1">
    <location>
        <begin position="611"/>
        <end position="621"/>
    </location>
</feature>
<feature type="transmembrane region" description="Helical" evidence="2">
    <location>
        <begin position="647"/>
        <end position="669"/>
    </location>
</feature>
<feature type="compositionally biased region" description="Polar residues" evidence="1">
    <location>
        <begin position="255"/>
        <end position="271"/>
    </location>
</feature>
<reference evidence="4" key="1">
    <citation type="submission" date="2013-09" db="EMBL/GenBank/DDBJ databases">
        <title>The Genome Sequence of Anopheles maculatus species B.</title>
        <authorList>
            <consortium name="The Broad Institute Genomics Platform"/>
            <person name="Neafsey D.E."/>
            <person name="Besansky N."/>
            <person name="Howell P."/>
            <person name="Walton C."/>
            <person name="Young S.K."/>
            <person name="Zeng Q."/>
            <person name="Gargeya S."/>
            <person name="Fitzgerald M."/>
            <person name="Haas B."/>
            <person name="Abouelleil A."/>
            <person name="Allen A.W."/>
            <person name="Alvarado L."/>
            <person name="Arachchi H.M."/>
            <person name="Berlin A.M."/>
            <person name="Chapman S.B."/>
            <person name="Gainer-Dewar J."/>
            <person name="Goldberg J."/>
            <person name="Griggs A."/>
            <person name="Gujja S."/>
            <person name="Hansen M."/>
            <person name="Howarth C."/>
            <person name="Imamovic A."/>
            <person name="Ireland A."/>
            <person name="Larimer J."/>
            <person name="McCowan C."/>
            <person name="Murphy C."/>
            <person name="Pearson M."/>
            <person name="Poon T.W."/>
            <person name="Priest M."/>
            <person name="Roberts A."/>
            <person name="Saif S."/>
            <person name="Shea T."/>
            <person name="Sisk P."/>
            <person name="Sykes S."/>
            <person name="Wortman J."/>
            <person name="Nusbaum C."/>
            <person name="Birren B."/>
        </authorList>
    </citation>
    <scope>NUCLEOTIDE SEQUENCE [LARGE SCALE GENOMIC DNA]</scope>
    <source>
        <strain evidence="4">maculatus3</strain>
    </source>
</reference>
<evidence type="ECO:0000256" key="1">
    <source>
        <dbReference type="SAM" id="MobiDB-lite"/>
    </source>
</evidence>
<accession>A0A182SEL9</accession>
<feature type="region of interest" description="Disordered" evidence="1">
    <location>
        <begin position="549"/>
        <end position="574"/>
    </location>
</feature>
<feature type="compositionally biased region" description="Acidic residues" evidence="1">
    <location>
        <begin position="622"/>
        <end position="632"/>
    </location>
</feature>
<dbReference type="Proteomes" id="UP000075901">
    <property type="component" value="Unassembled WGS sequence"/>
</dbReference>
<reference evidence="3" key="2">
    <citation type="submission" date="2020-05" db="UniProtKB">
        <authorList>
            <consortium name="EnsemblMetazoa"/>
        </authorList>
    </citation>
    <scope>IDENTIFICATION</scope>
    <source>
        <strain evidence="3">maculatus3</strain>
    </source>
</reference>
<feature type="region of interest" description="Disordered" evidence="1">
    <location>
        <begin position="38"/>
        <end position="84"/>
    </location>
</feature>
<feature type="region of interest" description="Disordered" evidence="1">
    <location>
        <begin position="231"/>
        <end position="283"/>
    </location>
</feature>
<feature type="region of interest" description="Disordered" evidence="1">
    <location>
        <begin position="101"/>
        <end position="163"/>
    </location>
</feature>
<name>A0A182SEL9_9DIPT</name>
<keyword evidence="4" id="KW-1185">Reference proteome</keyword>
<feature type="compositionally biased region" description="Basic and acidic residues" evidence="1">
    <location>
        <begin position="391"/>
        <end position="404"/>
    </location>
</feature>
<evidence type="ECO:0000313" key="4">
    <source>
        <dbReference type="Proteomes" id="UP000075901"/>
    </source>
</evidence>
<evidence type="ECO:0000256" key="2">
    <source>
        <dbReference type="SAM" id="Phobius"/>
    </source>
</evidence>
<protein>
    <submittedName>
        <fullName evidence="3">Uncharacterized protein</fullName>
    </submittedName>
</protein>
<feature type="compositionally biased region" description="Low complexity" evidence="1">
    <location>
        <begin position="140"/>
        <end position="163"/>
    </location>
</feature>
<feature type="compositionally biased region" description="Polar residues" evidence="1">
    <location>
        <begin position="57"/>
        <end position="84"/>
    </location>
</feature>
<proteinExistence type="predicted"/>
<sequence length="679" mass="72925">MRHGHERRKSSLLEQEQHYNSSIIGGVGSISLAVGTNSDSSQQRLVNGKGSEATAAPNDNSDGAEVTSDSCTTTNASTGDSNGCDFNSDSHDCDRKLSNQSTQALAGGDSLPKDRPDYRHHQHPPESTLESDRGGGVGVGVERSAQSSLSQNSNFNSSNANYNKLKANGTPGVPIVPVASGQATSNHNNLLTSMMLMDESIIIQPQFQQLEINGKQPASGEGGMAAAGYGTVIPQKERRRRNSSNSKHDLMSPCKPTNGSISPSATHSRFSTPGARSLPLTPPSVPYAADRPPVATFSCPDGLAHALSEQNLRLQQIVYEHRLREEALQRELYATRLALLKKTCQHCCSSSAQPQYGNEDPVPVSISITSVAALTATASTSSSVTMTGNRIGRETDRNHRDGAHSHSSSRSSSGGGSMSTVTSIRSTTAATTTTAATEHLCSMETWMGSSSIYGLLSGHVHEDGKALLVFSDEEEEEEEEVSGSGVAEQQERCLCEAILKHNRRFAQNVRMWRTVRQFLERTRQKRMDYSSRASLKPLTESFPLEDPISEYYADSDDDDNEKKSSGSSDIFDGSSDIDIARENRTVRRTLTDSTDSIRYRGAAEMQVDGSGDSGGGGGGGVSDEDEKDDADAELSSQLVSDAFCITLYRFTACIVVCMGLISSSLCCAITNKSMMCYPF</sequence>